<feature type="compositionally biased region" description="Polar residues" evidence="1">
    <location>
        <begin position="72"/>
        <end position="81"/>
    </location>
</feature>
<comment type="caution">
    <text evidence="2">The sequence shown here is derived from an EMBL/GenBank/DDBJ whole genome shotgun (WGS) entry which is preliminary data.</text>
</comment>
<reference evidence="2 3" key="1">
    <citation type="submission" date="2024-05" db="EMBL/GenBank/DDBJ databases">
        <title>Genome sequencing and assembly of Indian major carp, Cirrhinus mrigala (Hamilton, 1822).</title>
        <authorList>
            <person name="Mohindra V."/>
            <person name="Chowdhury L.M."/>
            <person name="Lal K."/>
            <person name="Jena J.K."/>
        </authorList>
    </citation>
    <scope>NUCLEOTIDE SEQUENCE [LARGE SCALE GENOMIC DNA]</scope>
    <source>
        <strain evidence="2">CM1030</strain>
        <tissue evidence="2">Blood</tissue>
    </source>
</reference>
<dbReference type="AlphaFoldDB" id="A0ABD0N311"/>
<feature type="non-terminal residue" evidence="2">
    <location>
        <position position="81"/>
    </location>
</feature>
<accession>A0ABD0N311</accession>
<sequence>IIPLYNVSTFMSHEEYCKPPPKKLKQPVERTAVTRTPRPAQPQLMATARATAAPEEEEALATRGQTVDPEEAQNTQTPSHK</sequence>
<evidence type="ECO:0000256" key="1">
    <source>
        <dbReference type="SAM" id="MobiDB-lite"/>
    </source>
</evidence>
<keyword evidence="3" id="KW-1185">Reference proteome</keyword>
<dbReference type="EMBL" id="JAMKFB020000024">
    <property type="protein sequence ID" value="KAL0156539.1"/>
    <property type="molecule type" value="Genomic_DNA"/>
</dbReference>
<name>A0ABD0N311_CIRMR</name>
<feature type="non-terminal residue" evidence="2">
    <location>
        <position position="1"/>
    </location>
</feature>
<feature type="region of interest" description="Disordered" evidence="1">
    <location>
        <begin position="15"/>
        <end position="81"/>
    </location>
</feature>
<evidence type="ECO:0000313" key="3">
    <source>
        <dbReference type="Proteomes" id="UP001529510"/>
    </source>
</evidence>
<protein>
    <submittedName>
        <fullName evidence="2">Uncharacterized protein</fullName>
    </submittedName>
</protein>
<gene>
    <name evidence="2" type="ORF">M9458_047785</name>
</gene>
<evidence type="ECO:0000313" key="2">
    <source>
        <dbReference type="EMBL" id="KAL0156539.1"/>
    </source>
</evidence>
<dbReference type="Proteomes" id="UP001529510">
    <property type="component" value="Unassembled WGS sequence"/>
</dbReference>
<organism evidence="2 3">
    <name type="scientific">Cirrhinus mrigala</name>
    <name type="common">Mrigala</name>
    <dbReference type="NCBI Taxonomy" id="683832"/>
    <lineage>
        <taxon>Eukaryota</taxon>
        <taxon>Metazoa</taxon>
        <taxon>Chordata</taxon>
        <taxon>Craniata</taxon>
        <taxon>Vertebrata</taxon>
        <taxon>Euteleostomi</taxon>
        <taxon>Actinopterygii</taxon>
        <taxon>Neopterygii</taxon>
        <taxon>Teleostei</taxon>
        <taxon>Ostariophysi</taxon>
        <taxon>Cypriniformes</taxon>
        <taxon>Cyprinidae</taxon>
        <taxon>Labeoninae</taxon>
        <taxon>Labeonini</taxon>
        <taxon>Cirrhinus</taxon>
    </lineage>
</organism>
<proteinExistence type="predicted"/>